<reference evidence="7" key="1">
    <citation type="submission" date="2017-11" db="EMBL/GenBank/DDBJ databases">
        <authorList>
            <person name="Lima N.C."/>
            <person name="Parody-Merino A.M."/>
            <person name="Battley P.F."/>
            <person name="Fidler A.E."/>
            <person name="Prosdocimi F."/>
        </authorList>
    </citation>
    <scope>NUCLEOTIDE SEQUENCE [LARGE SCALE GENOMIC DNA]</scope>
</reference>
<comment type="caution">
    <text evidence="4">Lacks conserved residue(s) required for the propagation of feature annotation.</text>
</comment>
<proteinExistence type="predicted"/>
<dbReference type="EMBL" id="KZ505754">
    <property type="protein sequence ID" value="PKU45550.1"/>
    <property type="molecule type" value="Genomic_DNA"/>
</dbReference>
<dbReference type="PANTHER" id="PTHR45785">
    <property type="entry name" value="COMPLEMENT FACTOR H-RELATED"/>
    <property type="match status" value="1"/>
</dbReference>
<dbReference type="SMART" id="SM00032">
    <property type="entry name" value="CCP"/>
    <property type="match status" value="9"/>
</dbReference>
<accession>A0A2I0UHP4</accession>
<keyword evidence="1 4" id="KW-0768">Sushi</keyword>
<dbReference type="CDD" id="cd00033">
    <property type="entry name" value="CCP"/>
    <property type="match status" value="6"/>
</dbReference>
<feature type="domain" description="Sushi" evidence="5">
    <location>
        <begin position="76"/>
        <end position="135"/>
    </location>
</feature>
<dbReference type="AlphaFoldDB" id="A0A2I0UHP4"/>
<feature type="disulfide bond" evidence="4">
    <location>
        <begin position="376"/>
        <end position="419"/>
    </location>
</feature>
<name>A0A2I0UHP4_LIMLA</name>
<keyword evidence="7" id="KW-1185">Reference proteome</keyword>
<dbReference type="FunFam" id="2.10.70.10:FF:000026">
    <property type="entry name" value="Complement inhibitory factor H"/>
    <property type="match status" value="1"/>
</dbReference>
<organism evidence="6 7">
    <name type="scientific">Limosa lapponica baueri</name>
    <dbReference type="NCBI Taxonomy" id="1758121"/>
    <lineage>
        <taxon>Eukaryota</taxon>
        <taxon>Metazoa</taxon>
        <taxon>Chordata</taxon>
        <taxon>Craniata</taxon>
        <taxon>Vertebrata</taxon>
        <taxon>Euteleostomi</taxon>
        <taxon>Archelosauria</taxon>
        <taxon>Archosauria</taxon>
        <taxon>Dinosauria</taxon>
        <taxon>Saurischia</taxon>
        <taxon>Theropoda</taxon>
        <taxon>Coelurosauria</taxon>
        <taxon>Aves</taxon>
        <taxon>Neognathae</taxon>
        <taxon>Neoaves</taxon>
        <taxon>Charadriiformes</taxon>
        <taxon>Scolopacidae</taxon>
        <taxon>Limosa</taxon>
    </lineage>
</organism>
<keyword evidence="2" id="KW-0732">Signal</keyword>
<evidence type="ECO:0000256" key="3">
    <source>
        <dbReference type="ARBA" id="ARBA00023157"/>
    </source>
</evidence>
<dbReference type="GO" id="GO:0005615">
    <property type="term" value="C:extracellular space"/>
    <property type="evidence" value="ECO:0007669"/>
    <property type="project" value="TreeGrafter"/>
</dbReference>
<dbReference type="InterPro" id="IPR051503">
    <property type="entry name" value="ComplSys_Reg/VirEntry_Med"/>
</dbReference>
<dbReference type="SUPFAM" id="SSF57535">
    <property type="entry name" value="Complement control module/SCR domain"/>
    <property type="match status" value="8"/>
</dbReference>
<dbReference type="Gene3D" id="2.10.70.10">
    <property type="entry name" value="Complement Module, domain 1"/>
    <property type="match status" value="9"/>
</dbReference>
<dbReference type="FunFam" id="2.10.70.10:FF:000060">
    <property type="entry name" value="Complement inhibitory factor H"/>
    <property type="match status" value="1"/>
</dbReference>
<reference evidence="7" key="2">
    <citation type="submission" date="2017-12" db="EMBL/GenBank/DDBJ databases">
        <title>Genome sequence of the Bar-tailed Godwit (Limosa lapponica baueri).</title>
        <authorList>
            <person name="Lima N.C.B."/>
            <person name="Parody-Merino A.M."/>
            <person name="Battley P.F."/>
            <person name="Fidler A.E."/>
            <person name="Prosdocimi F."/>
        </authorList>
    </citation>
    <scope>NUCLEOTIDE SEQUENCE [LARGE SCALE GENOMIC DNA]</scope>
</reference>
<keyword evidence="3 4" id="KW-1015">Disulfide bond</keyword>
<dbReference type="GO" id="GO:0001851">
    <property type="term" value="F:complement component C3b binding"/>
    <property type="evidence" value="ECO:0007669"/>
    <property type="project" value="TreeGrafter"/>
</dbReference>
<evidence type="ECO:0000313" key="7">
    <source>
        <dbReference type="Proteomes" id="UP000233556"/>
    </source>
</evidence>
<evidence type="ECO:0000256" key="4">
    <source>
        <dbReference type="PROSITE-ProRule" id="PRU00302"/>
    </source>
</evidence>
<dbReference type="OrthoDB" id="10051774at2759"/>
<protein>
    <recommendedName>
        <fullName evidence="5">Sushi domain-containing protein</fullName>
    </recommendedName>
</protein>
<feature type="domain" description="Sushi" evidence="5">
    <location>
        <begin position="315"/>
        <end position="373"/>
    </location>
</feature>
<dbReference type="PROSITE" id="PS50923">
    <property type="entry name" value="SUSHI"/>
    <property type="match status" value="6"/>
</dbReference>
<feature type="disulfide bond" evidence="4">
    <location>
        <begin position="437"/>
        <end position="480"/>
    </location>
</feature>
<evidence type="ECO:0000259" key="5">
    <source>
        <dbReference type="PROSITE" id="PS50923"/>
    </source>
</evidence>
<dbReference type="InterPro" id="IPR035976">
    <property type="entry name" value="Sushi/SCR/CCP_sf"/>
</dbReference>
<gene>
    <name evidence="6" type="ORF">llap_4162</name>
</gene>
<dbReference type="PANTHER" id="PTHR45785:SF7">
    <property type="entry name" value="COMPLEMENT FACTOR H"/>
    <property type="match status" value="1"/>
</dbReference>
<feature type="domain" description="Sushi" evidence="5">
    <location>
        <begin position="196"/>
        <end position="254"/>
    </location>
</feature>
<evidence type="ECO:0000256" key="2">
    <source>
        <dbReference type="ARBA" id="ARBA00022729"/>
    </source>
</evidence>
<evidence type="ECO:0000313" key="6">
    <source>
        <dbReference type="EMBL" id="PKU45550.1"/>
    </source>
</evidence>
<dbReference type="Proteomes" id="UP000233556">
    <property type="component" value="Unassembled WGS sequence"/>
</dbReference>
<dbReference type="InterPro" id="IPR000436">
    <property type="entry name" value="Sushi_SCR_CCP_dom"/>
</dbReference>
<feature type="disulfide bond" evidence="4">
    <location>
        <begin position="198"/>
        <end position="241"/>
    </location>
</feature>
<feature type="domain" description="Sushi" evidence="5">
    <location>
        <begin position="136"/>
        <end position="193"/>
    </location>
</feature>
<dbReference type="Pfam" id="PF00084">
    <property type="entry name" value="Sushi"/>
    <property type="match status" value="7"/>
</dbReference>
<feature type="disulfide bond" evidence="4">
    <location>
        <begin position="317"/>
        <end position="360"/>
    </location>
</feature>
<dbReference type="GO" id="GO:0006956">
    <property type="term" value="P:complement activation"/>
    <property type="evidence" value="ECO:0007669"/>
    <property type="project" value="TreeGrafter"/>
</dbReference>
<feature type="domain" description="Sushi" evidence="5">
    <location>
        <begin position="374"/>
        <end position="432"/>
    </location>
</feature>
<sequence>MEGINIGIEKPCDYPVIENGKLSRSLEYGKDRYFPMSLGQHATYMCNYGYSTPSGSPQVHMVCSERGWLPQPKCLKKCQNIHLDNGYFPLERKTFRLQEKVTYTCHTGFVTPEGQETGEVQCQKSGWTPPPKCITIECEMLTWPYGDFYPEKDKYHNGDVVKFTCANNYIRVGPASTQCYYFGWFPSAPECKVKARGCGPPPEITNGIIAGGSGEQYRHGDRKQYECNIKFKLVGSKEIECVDGQWSSLPSCIDPYPQCVFPTHVELVHNQPFSTRRDIRSRRVINYKCTSADKSIKQATCVSGKWSPEIECTEMPCGSFPKVANAQVEGRNKKIYEPGETIRYQCDAGFLAVGSPEIICRKGNWTAPPFCDDVSCGAAPEIPNAYITSPQEERYLPGARVQYECESNFQMMGGNYVTCTDREWSQAPTCRGKSVKCGPPPVIENGDLLSFARQEYSHGEILEYKCPNLYILKGPQFIMCTNGQWTSPPVCLVACTASEEDMARNNIELKWLERPKLYSTSGDYIEFRCRRGYVEDPASSPFRVQCMEGRLEYPQCKSETLPKLTLTKWTSGLKRFLAKKLQTEDNTQANHKKMAKLTIYFQYELFISHIMR</sequence>
<evidence type="ECO:0000256" key="1">
    <source>
        <dbReference type="ARBA" id="ARBA00022659"/>
    </source>
</evidence>
<feature type="domain" description="Sushi" evidence="5">
    <location>
        <begin position="435"/>
        <end position="493"/>
    </location>
</feature>